<organism evidence="1 2">
    <name type="scientific">Aliiglaciecola litoralis</name>
    <dbReference type="NCBI Taxonomy" id="582857"/>
    <lineage>
        <taxon>Bacteria</taxon>
        <taxon>Pseudomonadati</taxon>
        <taxon>Pseudomonadota</taxon>
        <taxon>Gammaproteobacteria</taxon>
        <taxon>Alteromonadales</taxon>
        <taxon>Alteromonadaceae</taxon>
        <taxon>Aliiglaciecola</taxon>
    </lineage>
</organism>
<dbReference type="InterPro" id="IPR016155">
    <property type="entry name" value="Mopterin_synth/thiamin_S_b"/>
</dbReference>
<evidence type="ECO:0000313" key="1">
    <source>
        <dbReference type="EMBL" id="GAA0852492.1"/>
    </source>
</evidence>
<evidence type="ECO:0000313" key="2">
    <source>
        <dbReference type="Proteomes" id="UP001500359"/>
    </source>
</evidence>
<dbReference type="Pfam" id="PF02597">
    <property type="entry name" value="ThiS"/>
    <property type="match status" value="1"/>
</dbReference>
<gene>
    <name evidence="1" type="primary">moaD_1</name>
    <name evidence="1" type="ORF">GCM10009114_02620</name>
</gene>
<dbReference type="SUPFAM" id="SSF54285">
    <property type="entry name" value="MoaD/ThiS"/>
    <property type="match status" value="1"/>
</dbReference>
<dbReference type="InterPro" id="IPR012675">
    <property type="entry name" value="Beta-grasp_dom_sf"/>
</dbReference>
<protein>
    <submittedName>
        <fullName evidence="1">Molybdopterin synthase sulfur carrier subunit</fullName>
    </submittedName>
</protein>
<comment type="caution">
    <text evidence="1">The sequence shown here is derived from an EMBL/GenBank/DDBJ whole genome shotgun (WGS) entry which is preliminary data.</text>
</comment>
<keyword evidence="2" id="KW-1185">Reference proteome</keyword>
<dbReference type="EMBL" id="BAAAFD010000001">
    <property type="protein sequence ID" value="GAA0852492.1"/>
    <property type="molecule type" value="Genomic_DNA"/>
</dbReference>
<dbReference type="InterPro" id="IPR003749">
    <property type="entry name" value="ThiS/MoaD-like"/>
</dbReference>
<name>A0ABN1LCC0_9ALTE</name>
<dbReference type="CDD" id="cd00754">
    <property type="entry name" value="Ubl_MoaD"/>
    <property type="match status" value="1"/>
</dbReference>
<sequence length="80" mass="9098">MKVLFFGQVRERLATQQISVTSPPQNILLLRQELAERGEVWFEVLHQRDLLVAVNQTLCDDKQEITSTDEVAFFPPVTGG</sequence>
<proteinExistence type="predicted"/>
<reference evidence="1 2" key="1">
    <citation type="journal article" date="2019" name="Int. J. Syst. Evol. Microbiol.">
        <title>The Global Catalogue of Microorganisms (GCM) 10K type strain sequencing project: providing services to taxonomists for standard genome sequencing and annotation.</title>
        <authorList>
            <consortium name="The Broad Institute Genomics Platform"/>
            <consortium name="The Broad Institute Genome Sequencing Center for Infectious Disease"/>
            <person name="Wu L."/>
            <person name="Ma J."/>
        </authorList>
    </citation>
    <scope>NUCLEOTIDE SEQUENCE [LARGE SCALE GENOMIC DNA]</scope>
    <source>
        <strain evidence="1 2">JCM 15896</strain>
    </source>
</reference>
<accession>A0ABN1LCC0</accession>
<dbReference type="RefSeq" id="WP_343855825.1">
    <property type="nucleotide sequence ID" value="NZ_BAAAFD010000001.1"/>
</dbReference>
<dbReference type="Proteomes" id="UP001500359">
    <property type="component" value="Unassembled WGS sequence"/>
</dbReference>
<dbReference type="Gene3D" id="3.10.20.30">
    <property type="match status" value="1"/>
</dbReference>